<evidence type="ECO:0000256" key="5">
    <source>
        <dbReference type="ARBA" id="ARBA00023004"/>
    </source>
</evidence>
<feature type="domain" description="TauD/TfdA-like" evidence="7">
    <location>
        <begin position="68"/>
        <end position="346"/>
    </location>
</feature>
<keyword evidence="4" id="KW-0560">Oxidoreductase</keyword>
<accession>A0A6C0LMV8</accession>
<dbReference type="Gene3D" id="3.60.130.10">
    <property type="entry name" value="Clavaminate synthase-like"/>
    <property type="match status" value="1"/>
</dbReference>
<dbReference type="SUPFAM" id="SSF51197">
    <property type="entry name" value="Clavaminate synthase-like"/>
    <property type="match status" value="1"/>
</dbReference>
<evidence type="ECO:0000259" key="7">
    <source>
        <dbReference type="Pfam" id="PF02668"/>
    </source>
</evidence>
<sequence length="374" mass="43270">MTIHPPTSCDLRDARYKRGIRILHFVDYVSSTVYGMILFAILIHYTHPTHSLKVSFPTFQKNLAVINNIDVKRANEFDKGELAKLFKSVPMLLFKNQNLTPKDVYEFCKVFDPKSNDKVVHPFRHSQVDYVPQVAIRGNCYIKDLYGIKDATLKYSGPFKNTAVWHQDIVGVSDHNPPVVSSIYMLKTPPIGGETLFASMENAFDMIDCGLKKELKYYNVVYSNSEENVMNTYYDYTGYNRVNMNTVIDTLTQQTPSPPSFHKGTTTIHREPLVIYTDECKNKKALMLSPFRFAKFDKLSCEDSFDLYREIMSKYILHKDNIVKIEWDMNDLLIFNNRRLIHSSSPSAVYENYERLYYSVFLGTDAPIIRCNAI</sequence>
<dbReference type="GO" id="GO:0016706">
    <property type="term" value="F:2-oxoglutarate-dependent dioxygenase activity"/>
    <property type="evidence" value="ECO:0007669"/>
    <property type="project" value="TreeGrafter"/>
</dbReference>
<dbReference type="InterPro" id="IPR042098">
    <property type="entry name" value="TauD-like_sf"/>
</dbReference>
<keyword evidence="6" id="KW-1133">Transmembrane helix</keyword>
<dbReference type="Pfam" id="PF02668">
    <property type="entry name" value="TauD"/>
    <property type="match status" value="1"/>
</dbReference>
<dbReference type="PANTHER" id="PTHR30468">
    <property type="entry name" value="ALPHA-KETOGLUTARATE-DEPENDENT SULFONATE DIOXYGENASE"/>
    <property type="match status" value="1"/>
</dbReference>
<evidence type="ECO:0000256" key="2">
    <source>
        <dbReference type="ARBA" id="ARBA00022723"/>
    </source>
</evidence>
<evidence type="ECO:0000256" key="3">
    <source>
        <dbReference type="ARBA" id="ARBA00022964"/>
    </source>
</evidence>
<dbReference type="EMBL" id="MN740525">
    <property type="protein sequence ID" value="QHU31335.1"/>
    <property type="molecule type" value="Genomic_DNA"/>
</dbReference>
<dbReference type="InterPro" id="IPR051323">
    <property type="entry name" value="AtsK-like"/>
</dbReference>
<reference evidence="8" key="1">
    <citation type="journal article" date="2020" name="Nature">
        <title>Giant virus diversity and host interactions through global metagenomics.</title>
        <authorList>
            <person name="Schulz F."/>
            <person name="Roux S."/>
            <person name="Paez-Espino D."/>
            <person name="Jungbluth S."/>
            <person name="Walsh D.A."/>
            <person name="Denef V.J."/>
            <person name="McMahon K.D."/>
            <person name="Konstantinidis K.T."/>
            <person name="Eloe-Fadrosh E.A."/>
            <person name="Kyrpides N.C."/>
            <person name="Woyke T."/>
        </authorList>
    </citation>
    <scope>NUCLEOTIDE SEQUENCE</scope>
    <source>
        <strain evidence="8">GVMAG-M-3300027963-21</strain>
    </source>
</reference>
<keyword evidence="3" id="KW-0223">Dioxygenase</keyword>
<organism evidence="8">
    <name type="scientific">viral metagenome</name>
    <dbReference type="NCBI Taxonomy" id="1070528"/>
    <lineage>
        <taxon>unclassified sequences</taxon>
        <taxon>metagenomes</taxon>
        <taxon>organismal metagenomes</taxon>
    </lineage>
</organism>
<keyword evidence="6" id="KW-0812">Transmembrane</keyword>
<keyword evidence="2" id="KW-0479">Metal-binding</keyword>
<evidence type="ECO:0000256" key="6">
    <source>
        <dbReference type="SAM" id="Phobius"/>
    </source>
</evidence>
<dbReference type="InterPro" id="IPR003819">
    <property type="entry name" value="TauD/TfdA-like"/>
</dbReference>
<dbReference type="AlphaFoldDB" id="A0A6C0LMV8"/>
<keyword evidence="5" id="KW-0408">Iron</keyword>
<name>A0A6C0LMV8_9ZZZZ</name>
<proteinExistence type="inferred from homology"/>
<feature type="transmembrane region" description="Helical" evidence="6">
    <location>
        <begin position="25"/>
        <end position="45"/>
    </location>
</feature>
<comment type="similarity">
    <text evidence="1">Belongs to the TfdA dioxygenase family.</text>
</comment>
<keyword evidence="6" id="KW-0472">Membrane</keyword>
<dbReference type="PANTHER" id="PTHR30468:SF1">
    <property type="entry name" value="ALPHA-KETOGLUTARATE-DEPENDENT SULFONATE DIOXYGENASE"/>
    <property type="match status" value="1"/>
</dbReference>
<protein>
    <recommendedName>
        <fullName evidence="7">TauD/TfdA-like domain-containing protein</fullName>
    </recommendedName>
</protein>
<dbReference type="GO" id="GO:0005737">
    <property type="term" value="C:cytoplasm"/>
    <property type="evidence" value="ECO:0007669"/>
    <property type="project" value="TreeGrafter"/>
</dbReference>
<dbReference type="GO" id="GO:0046872">
    <property type="term" value="F:metal ion binding"/>
    <property type="evidence" value="ECO:0007669"/>
    <property type="project" value="UniProtKB-KW"/>
</dbReference>
<evidence type="ECO:0000256" key="1">
    <source>
        <dbReference type="ARBA" id="ARBA00005896"/>
    </source>
</evidence>
<evidence type="ECO:0000313" key="8">
    <source>
        <dbReference type="EMBL" id="QHU31335.1"/>
    </source>
</evidence>
<evidence type="ECO:0000256" key="4">
    <source>
        <dbReference type="ARBA" id="ARBA00023002"/>
    </source>
</evidence>